<dbReference type="InterPro" id="IPR014001">
    <property type="entry name" value="Helicase_ATP-bd"/>
</dbReference>
<keyword evidence="1" id="KW-0067">ATP-binding</keyword>
<dbReference type="InterPro" id="IPR002121">
    <property type="entry name" value="HRDC_dom"/>
</dbReference>
<keyword evidence="2" id="KW-1185">Reference proteome</keyword>
<dbReference type="Pfam" id="PF09382">
    <property type="entry name" value="RQC"/>
    <property type="match status" value="1"/>
</dbReference>
<dbReference type="PROSITE" id="PS50967">
    <property type="entry name" value="HRDC"/>
    <property type="match status" value="1"/>
</dbReference>
<dbReference type="CDD" id="cd18794">
    <property type="entry name" value="SF2_C_RecQ"/>
    <property type="match status" value="1"/>
</dbReference>
<dbReference type="Pfam" id="PF00570">
    <property type="entry name" value="HRDC"/>
    <property type="match status" value="1"/>
</dbReference>
<dbReference type="InterPro" id="IPR001650">
    <property type="entry name" value="Helicase_C-like"/>
</dbReference>
<dbReference type="PANTHER" id="PTHR13710">
    <property type="entry name" value="DNA HELICASE RECQ FAMILY MEMBER"/>
    <property type="match status" value="1"/>
</dbReference>
<keyword evidence="1" id="KW-0547">Nucleotide-binding</keyword>
<dbReference type="Pfam" id="PF00270">
    <property type="entry name" value="DEAD"/>
    <property type="match status" value="1"/>
</dbReference>
<dbReference type="InterPro" id="IPR004589">
    <property type="entry name" value="DNA_helicase_ATP-dep_RecQ"/>
</dbReference>
<accession>A0ABV2BXH4</accession>
<dbReference type="Pfam" id="PF00271">
    <property type="entry name" value="Helicase_C"/>
    <property type="match status" value="1"/>
</dbReference>
<reference evidence="1 2" key="1">
    <citation type="submission" date="2024-06" db="EMBL/GenBank/DDBJ databases">
        <authorList>
            <person name="Li F."/>
        </authorList>
    </citation>
    <scope>NUCLEOTIDE SEQUENCE [LARGE SCALE GENOMIC DNA]</scope>
    <source>
        <strain evidence="1 2">GXAS 311</strain>
    </source>
</reference>
<comment type="caution">
    <text evidence="1">The sequence shown here is derived from an EMBL/GenBank/DDBJ whole genome shotgun (WGS) entry which is preliminary data.</text>
</comment>
<dbReference type="Gene3D" id="3.40.50.300">
    <property type="entry name" value="P-loop containing nucleotide triphosphate hydrolases"/>
    <property type="match status" value="2"/>
</dbReference>
<dbReference type="NCBIfam" id="TIGR01389">
    <property type="entry name" value="recQ"/>
    <property type="match status" value="1"/>
</dbReference>
<dbReference type="Pfam" id="PF14493">
    <property type="entry name" value="HTH_40"/>
    <property type="match status" value="1"/>
</dbReference>
<dbReference type="Pfam" id="PF16124">
    <property type="entry name" value="RecQ_Zn_bind"/>
    <property type="match status" value="1"/>
</dbReference>
<dbReference type="PANTHER" id="PTHR13710:SF105">
    <property type="entry name" value="ATP-DEPENDENT DNA HELICASE Q1"/>
    <property type="match status" value="1"/>
</dbReference>
<dbReference type="InterPro" id="IPR032284">
    <property type="entry name" value="RecQ_Zn-bd"/>
</dbReference>
<dbReference type="SMART" id="SM00490">
    <property type="entry name" value="HELICc"/>
    <property type="match status" value="1"/>
</dbReference>
<protein>
    <submittedName>
        <fullName evidence="1">DNA helicase RecQ</fullName>
    </submittedName>
</protein>
<dbReference type="SUPFAM" id="SSF52540">
    <property type="entry name" value="P-loop containing nucleoside triphosphate hydrolases"/>
    <property type="match status" value="2"/>
</dbReference>
<dbReference type="Gene3D" id="1.10.150.80">
    <property type="entry name" value="HRDC domain"/>
    <property type="match status" value="1"/>
</dbReference>
<dbReference type="InterPro" id="IPR006293">
    <property type="entry name" value="DNA_helicase_ATP-dep_RecQ_bac"/>
</dbReference>
<dbReference type="PROSITE" id="PS51192">
    <property type="entry name" value="HELICASE_ATP_BIND_1"/>
    <property type="match status" value="1"/>
</dbReference>
<dbReference type="CDD" id="cd17920">
    <property type="entry name" value="DEXHc_RecQ"/>
    <property type="match status" value="1"/>
</dbReference>
<dbReference type="InterPro" id="IPR027417">
    <property type="entry name" value="P-loop_NTPase"/>
</dbReference>
<gene>
    <name evidence="1" type="primary">recQ</name>
    <name evidence="1" type="ORF">ABVT43_15955</name>
</gene>
<keyword evidence="1" id="KW-0347">Helicase</keyword>
<dbReference type="NCBIfam" id="TIGR00614">
    <property type="entry name" value="recQ_fam"/>
    <property type="match status" value="1"/>
</dbReference>
<proteinExistence type="predicted"/>
<dbReference type="EMBL" id="JBEVCJ010000024">
    <property type="protein sequence ID" value="MET1256635.1"/>
    <property type="molecule type" value="Genomic_DNA"/>
</dbReference>
<organism evidence="1 2">
    <name type="scientific">Aliikangiella maris</name>
    <dbReference type="NCBI Taxonomy" id="3162458"/>
    <lineage>
        <taxon>Bacteria</taxon>
        <taxon>Pseudomonadati</taxon>
        <taxon>Pseudomonadota</taxon>
        <taxon>Gammaproteobacteria</taxon>
        <taxon>Oceanospirillales</taxon>
        <taxon>Pleioneaceae</taxon>
        <taxon>Aliikangiella</taxon>
    </lineage>
</organism>
<name>A0ABV2BXH4_9GAMM</name>
<dbReference type="SMART" id="SM00341">
    <property type="entry name" value="HRDC"/>
    <property type="match status" value="1"/>
</dbReference>
<dbReference type="SMART" id="SM00956">
    <property type="entry name" value="RQC"/>
    <property type="match status" value="1"/>
</dbReference>
<dbReference type="InterPro" id="IPR018982">
    <property type="entry name" value="RQC_domain"/>
</dbReference>
<dbReference type="InterPro" id="IPR036388">
    <property type="entry name" value="WH-like_DNA-bd_sf"/>
</dbReference>
<dbReference type="GO" id="GO:0004386">
    <property type="term" value="F:helicase activity"/>
    <property type="evidence" value="ECO:0007669"/>
    <property type="project" value="UniProtKB-KW"/>
</dbReference>
<sequence length="718" mass="81211">MDIQQAKKLLKDLFGYQAFRLNQENIIQALLAGQDVLALMPTGGGKSLCYQIPAILRDGTGIVVSPLIALMQDQVDALKLNGVEAAYLNSTLTAGAIQSIKQQLLNGQLDLLYIAPERLLTDDMLDLLSQVPISLFAIDEAHCVSQWGHDFRPEYQQLYLLTQRFPNIPRIALTATADQATRHEIKQQLALNNAIQFINSFDRKNIQYHIQQSHQAREQLWRFIECSFSEDAGIIYCFSRKKVEQVADWLTTKGRVALPYHAGLSTDVRQQNQQRFLREQGIIIVATIAFGMGIDKPDVRFVAHLNLPKSIEAYYQETGRAGRDGKPATVWMSYQLQDVVFLRQLVRQNDTAENYQRISQQKLDAMLGLCELTTCRRQALLAYFGEQLEQPCGNCDNCLHPPKTWDATEAAQKALSCVYRTGQRFGVSYIIDVLLGKNNERIKQNKHHQISTFGVGQDYSFSQWQSLFRQLLVEGYIQIEYEMFNRVRLAEKCRAVLRGEKTLFARYVSQNTSSNKKLSAKKQLTNHSGLASIHLPLLQALKSLRKRLADEKGVPSYVIFHDSTLLEMVEHRPANIEQMRLIAGVGEKKLDLYGKVFVEIIHSHSLPEIVDLSFSDSVNETLLLYSQGKNIQQIASQRDLKDDTIYGHIAQAIAAGKVEPLEVLSLTTEEYQLIAQTLRTLDENTSGKISEAYALMNGEYSYGVIRCVQSSESLLEPD</sequence>
<dbReference type="PROSITE" id="PS51194">
    <property type="entry name" value="HELICASE_CTER"/>
    <property type="match status" value="1"/>
</dbReference>
<evidence type="ECO:0000313" key="1">
    <source>
        <dbReference type="EMBL" id="MET1256635.1"/>
    </source>
</evidence>
<dbReference type="InterPro" id="IPR029491">
    <property type="entry name" value="Helicase_HTH"/>
</dbReference>
<dbReference type="InterPro" id="IPR011545">
    <property type="entry name" value="DEAD/DEAH_box_helicase_dom"/>
</dbReference>
<dbReference type="Proteomes" id="UP001548189">
    <property type="component" value="Unassembled WGS sequence"/>
</dbReference>
<keyword evidence="1" id="KW-0378">Hydrolase</keyword>
<dbReference type="InterPro" id="IPR010997">
    <property type="entry name" value="HRDC-like_sf"/>
</dbReference>
<evidence type="ECO:0000313" key="2">
    <source>
        <dbReference type="Proteomes" id="UP001548189"/>
    </source>
</evidence>
<dbReference type="InterPro" id="IPR044876">
    <property type="entry name" value="HRDC_dom_sf"/>
</dbReference>
<dbReference type="Gene3D" id="1.10.10.10">
    <property type="entry name" value="Winged helix-like DNA-binding domain superfamily/Winged helix DNA-binding domain"/>
    <property type="match status" value="1"/>
</dbReference>
<dbReference type="SUPFAM" id="SSF47819">
    <property type="entry name" value="HRDC-like"/>
    <property type="match status" value="1"/>
</dbReference>
<dbReference type="SMART" id="SM00487">
    <property type="entry name" value="DEXDc"/>
    <property type="match status" value="1"/>
</dbReference>